<sequence>MIFEFRRCSFRKIGAADILRDSPSATLRHPSMYLVSTIPARAGQIPEAVGGGTFRFWCENINARPYPTTLRMSLAHSDAEKQQSEKRSSQEVALTLNRNETEAHQHTLEFPDGGFQAWSTVVGAWLVLFSTFGFAYAFGVFEDYYVRVYLPDNSPSAIAWIGSVQYMLPYLLAPFVGQIFDSGGFHKLQISGAILFTFSVFMLSLAKQNNYYQIFLAQGIGMGIGLALTFLPSVTIVFHHFKRHRGLASGLVLSGSSIGAAVFPIMINHLLPRLGFGNTLRACGAIIPPCLLVGNCLMRTRLPPHATHNPFAHAKSFFSEPAYVFSVFAVFAGFTGLYFPVVYIQLLSIQHGLSTHLAFYAVTMLNAFGTVFRLLGTHAADRYGPLAVMMVCSVGAGGMIFAMLGLTNAPSLVIISLLYGSFYSTWLALGFPCVAVLAKGPEEIGARGGIALAFGSIGTLISAPIQGALLTKQFHWIRPIVFSATVVLVSGVAWAMTLWLHSKRMRRAAKE</sequence>
<dbReference type="OrthoDB" id="6499973at2759"/>
<feature type="transmembrane region" description="Helical" evidence="3">
    <location>
        <begin position="357"/>
        <end position="375"/>
    </location>
</feature>
<keyword evidence="3" id="KW-1133">Transmembrane helix</keyword>
<dbReference type="RefSeq" id="XP_037217304.1">
    <property type="nucleotide sequence ID" value="XM_037365892.1"/>
</dbReference>
<evidence type="ECO:0000256" key="3">
    <source>
        <dbReference type="SAM" id="Phobius"/>
    </source>
</evidence>
<dbReference type="Pfam" id="PF07690">
    <property type="entry name" value="MFS_1"/>
    <property type="match status" value="1"/>
</dbReference>
<dbReference type="InterPro" id="IPR050327">
    <property type="entry name" value="Proton-linked_MCT"/>
</dbReference>
<feature type="transmembrane region" description="Helical" evidence="3">
    <location>
        <begin position="322"/>
        <end position="345"/>
    </location>
</feature>
<feature type="transmembrane region" description="Helical" evidence="3">
    <location>
        <begin position="117"/>
        <end position="137"/>
    </location>
</feature>
<gene>
    <name evidence="4" type="ORF">MIND_00926300</name>
</gene>
<dbReference type="PANTHER" id="PTHR11360">
    <property type="entry name" value="MONOCARBOXYLATE TRANSPORTER"/>
    <property type="match status" value="1"/>
</dbReference>
<feature type="transmembrane region" description="Helical" evidence="3">
    <location>
        <begin position="412"/>
        <end position="438"/>
    </location>
</feature>
<protein>
    <submittedName>
        <fullName evidence="4">MFS general substrate transporter</fullName>
    </submittedName>
</protein>
<proteinExistence type="inferred from homology"/>
<name>A0A8H6SCD0_9AGAR</name>
<dbReference type="PANTHER" id="PTHR11360:SF234">
    <property type="entry name" value="MFS-TYPE TRANSPORTER DBAD-RELATED"/>
    <property type="match status" value="1"/>
</dbReference>
<organism evidence="4 5">
    <name type="scientific">Mycena indigotica</name>
    <dbReference type="NCBI Taxonomy" id="2126181"/>
    <lineage>
        <taxon>Eukaryota</taxon>
        <taxon>Fungi</taxon>
        <taxon>Dikarya</taxon>
        <taxon>Basidiomycota</taxon>
        <taxon>Agaricomycotina</taxon>
        <taxon>Agaricomycetes</taxon>
        <taxon>Agaricomycetidae</taxon>
        <taxon>Agaricales</taxon>
        <taxon>Marasmiineae</taxon>
        <taxon>Mycenaceae</taxon>
        <taxon>Mycena</taxon>
    </lineage>
</organism>
<feature type="transmembrane region" description="Helical" evidence="3">
    <location>
        <begin position="246"/>
        <end position="267"/>
    </location>
</feature>
<comment type="subcellular location">
    <subcellularLocation>
        <location evidence="1">Membrane</location>
        <topology evidence="1">Multi-pass membrane protein</topology>
    </subcellularLocation>
</comment>
<feature type="transmembrane region" description="Helical" evidence="3">
    <location>
        <begin position="476"/>
        <end position="500"/>
    </location>
</feature>
<dbReference type="GeneID" id="59348408"/>
<comment type="caution">
    <text evidence="4">The sequence shown here is derived from an EMBL/GenBank/DDBJ whole genome shotgun (WGS) entry which is preliminary data.</text>
</comment>
<evidence type="ECO:0000313" key="5">
    <source>
        <dbReference type="Proteomes" id="UP000636479"/>
    </source>
</evidence>
<dbReference type="AlphaFoldDB" id="A0A8H6SCD0"/>
<evidence type="ECO:0000313" key="4">
    <source>
        <dbReference type="EMBL" id="KAF7296945.1"/>
    </source>
</evidence>
<feature type="transmembrane region" description="Helical" evidence="3">
    <location>
        <begin position="279"/>
        <end position="298"/>
    </location>
</feature>
<dbReference type="SUPFAM" id="SSF103473">
    <property type="entry name" value="MFS general substrate transporter"/>
    <property type="match status" value="1"/>
</dbReference>
<dbReference type="EMBL" id="JACAZF010000008">
    <property type="protein sequence ID" value="KAF7296945.1"/>
    <property type="molecule type" value="Genomic_DNA"/>
</dbReference>
<dbReference type="Gene3D" id="1.20.1250.20">
    <property type="entry name" value="MFS general substrate transporter like domains"/>
    <property type="match status" value="2"/>
</dbReference>
<dbReference type="Proteomes" id="UP000636479">
    <property type="component" value="Unassembled WGS sequence"/>
</dbReference>
<evidence type="ECO:0000256" key="2">
    <source>
        <dbReference type="ARBA" id="ARBA00006727"/>
    </source>
</evidence>
<keyword evidence="3" id="KW-0472">Membrane</keyword>
<dbReference type="GO" id="GO:0016020">
    <property type="term" value="C:membrane"/>
    <property type="evidence" value="ECO:0007669"/>
    <property type="project" value="UniProtKB-SubCell"/>
</dbReference>
<comment type="similarity">
    <text evidence="2">Belongs to the major facilitator superfamily. Monocarboxylate porter (TC 2.A.1.13) family.</text>
</comment>
<accession>A0A8H6SCD0</accession>
<feature type="transmembrane region" description="Helical" evidence="3">
    <location>
        <begin position="212"/>
        <end position="234"/>
    </location>
</feature>
<dbReference type="GO" id="GO:0022857">
    <property type="term" value="F:transmembrane transporter activity"/>
    <property type="evidence" value="ECO:0007669"/>
    <property type="project" value="InterPro"/>
</dbReference>
<feature type="transmembrane region" description="Helical" evidence="3">
    <location>
        <begin position="450"/>
        <end position="470"/>
    </location>
</feature>
<dbReference type="InterPro" id="IPR011701">
    <property type="entry name" value="MFS"/>
</dbReference>
<keyword evidence="3" id="KW-0812">Transmembrane</keyword>
<dbReference type="InterPro" id="IPR036259">
    <property type="entry name" value="MFS_trans_sf"/>
</dbReference>
<evidence type="ECO:0000256" key="1">
    <source>
        <dbReference type="ARBA" id="ARBA00004141"/>
    </source>
</evidence>
<feature type="transmembrane region" description="Helical" evidence="3">
    <location>
        <begin position="188"/>
        <end position="206"/>
    </location>
</feature>
<keyword evidence="5" id="KW-1185">Reference proteome</keyword>
<feature type="transmembrane region" description="Helical" evidence="3">
    <location>
        <begin position="387"/>
        <end position="406"/>
    </location>
</feature>
<reference evidence="4" key="1">
    <citation type="submission" date="2020-05" db="EMBL/GenBank/DDBJ databases">
        <title>Mycena genomes resolve the evolution of fungal bioluminescence.</title>
        <authorList>
            <person name="Tsai I.J."/>
        </authorList>
    </citation>
    <scope>NUCLEOTIDE SEQUENCE</scope>
    <source>
        <strain evidence="4">171206Taipei</strain>
    </source>
</reference>
<feature type="transmembrane region" description="Helical" evidence="3">
    <location>
        <begin position="157"/>
        <end position="176"/>
    </location>
</feature>